<keyword evidence="2 7" id="KW-0813">Transport</keyword>
<keyword evidence="4 7" id="KW-0812">Transmembrane</keyword>
<keyword evidence="5 7" id="KW-1133">Transmembrane helix</keyword>
<feature type="transmembrane region" description="Helical" evidence="7">
    <location>
        <begin position="124"/>
        <end position="148"/>
    </location>
</feature>
<organism evidence="9 10">
    <name type="scientific">Inquilinus limosus</name>
    <dbReference type="NCBI Taxonomy" id="171674"/>
    <lineage>
        <taxon>Bacteria</taxon>
        <taxon>Pseudomonadati</taxon>
        <taxon>Pseudomonadota</taxon>
        <taxon>Alphaproteobacteria</taxon>
        <taxon>Rhodospirillales</taxon>
        <taxon>Rhodospirillaceae</taxon>
        <taxon>Inquilinus</taxon>
    </lineage>
</organism>
<feature type="transmembrane region" description="Helical" evidence="7">
    <location>
        <begin position="42"/>
        <end position="64"/>
    </location>
</feature>
<keyword evidence="10" id="KW-1185">Reference proteome</keyword>
<dbReference type="GO" id="GO:0005886">
    <property type="term" value="C:plasma membrane"/>
    <property type="evidence" value="ECO:0007669"/>
    <property type="project" value="UniProtKB-SubCell"/>
</dbReference>
<comment type="similarity">
    <text evidence="7">Belongs to the binding-protein-dependent transport system permease family.</text>
</comment>
<gene>
    <name evidence="9" type="ORF">BWR60_02985</name>
</gene>
<dbReference type="RefSeq" id="WP_218823318.1">
    <property type="nucleotide sequence ID" value="NZ_NHON01000003.1"/>
</dbReference>
<evidence type="ECO:0000256" key="1">
    <source>
        <dbReference type="ARBA" id="ARBA00004651"/>
    </source>
</evidence>
<dbReference type="InterPro" id="IPR035906">
    <property type="entry name" value="MetI-like_sf"/>
</dbReference>
<dbReference type="PROSITE" id="PS50928">
    <property type="entry name" value="ABC_TM1"/>
    <property type="match status" value="1"/>
</dbReference>
<evidence type="ECO:0000256" key="3">
    <source>
        <dbReference type="ARBA" id="ARBA00022475"/>
    </source>
</evidence>
<keyword evidence="6 7" id="KW-0472">Membrane</keyword>
<evidence type="ECO:0000256" key="4">
    <source>
        <dbReference type="ARBA" id="ARBA00022692"/>
    </source>
</evidence>
<evidence type="ECO:0000313" key="9">
    <source>
        <dbReference type="EMBL" id="OWJ68728.1"/>
    </source>
</evidence>
<dbReference type="PANTHER" id="PTHR30151">
    <property type="entry name" value="ALKANE SULFONATE ABC TRANSPORTER-RELATED, MEMBRANE SUBUNIT"/>
    <property type="match status" value="1"/>
</dbReference>
<reference evidence="10" key="1">
    <citation type="submission" date="2017-05" db="EMBL/GenBank/DDBJ databases">
        <authorList>
            <person name="Macchi M."/>
            <person name="Festa S."/>
            <person name="Coppotelli B.M."/>
            <person name="Morelli I.S."/>
        </authorList>
    </citation>
    <scope>NUCLEOTIDE SEQUENCE [LARGE SCALE GENOMIC DNA]</scope>
    <source>
        <strain evidence="10">I</strain>
    </source>
</reference>
<feature type="transmembrane region" description="Helical" evidence="7">
    <location>
        <begin position="251"/>
        <end position="273"/>
    </location>
</feature>
<name>A0A211ZTW7_9PROT</name>
<evidence type="ECO:0000259" key="8">
    <source>
        <dbReference type="PROSITE" id="PS50928"/>
    </source>
</evidence>
<dbReference type="EMBL" id="NHON01000003">
    <property type="protein sequence ID" value="OWJ68728.1"/>
    <property type="molecule type" value="Genomic_DNA"/>
</dbReference>
<dbReference type="Proteomes" id="UP000196655">
    <property type="component" value="Unassembled WGS sequence"/>
</dbReference>
<dbReference type="CDD" id="cd06261">
    <property type="entry name" value="TM_PBP2"/>
    <property type="match status" value="1"/>
</dbReference>
<dbReference type="InterPro" id="IPR000515">
    <property type="entry name" value="MetI-like"/>
</dbReference>
<evidence type="ECO:0000313" key="10">
    <source>
        <dbReference type="Proteomes" id="UP000196655"/>
    </source>
</evidence>
<dbReference type="GO" id="GO:0055085">
    <property type="term" value="P:transmembrane transport"/>
    <property type="evidence" value="ECO:0007669"/>
    <property type="project" value="InterPro"/>
</dbReference>
<feature type="domain" description="ABC transmembrane type-1" evidence="8">
    <location>
        <begin position="86"/>
        <end position="270"/>
    </location>
</feature>
<dbReference type="PANTHER" id="PTHR30151:SF20">
    <property type="entry name" value="ABC TRANSPORTER PERMEASE PROTEIN HI_0355-RELATED"/>
    <property type="match status" value="1"/>
</dbReference>
<evidence type="ECO:0000256" key="5">
    <source>
        <dbReference type="ARBA" id="ARBA00022989"/>
    </source>
</evidence>
<feature type="transmembrane region" description="Helical" evidence="7">
    <location>
        <begin position="97"/>
        <end position="117"/>
    </location>
</feature>
<keyword evidence="3" id="KW-1003">Cell membrane</keyword>
<protein>
    <submittedName>
        <fullName evidence="9">ABC transporter permease</fullName>
    </submittedName>
</protein>
<dbReference type="Gene3D" id="1.10.3720.10">
    <property type="entry name" value="MetI-like"/>
    <property type="match status" value="1"/>
</dbReference>
<accession>A0A211ZTW7</accession>
<dbReference type="SUPFAM" id="SSF161098">
    <property type="entry name" value="MetI-like"/>
    <property type="match status" value="1"/>
</dbReference>
<sequence>MVAPATDTATATLAMSGAFAEDAEAQAAFAGTQRFLAWRRRLLPVLAVAAILVLWEIAVPLLGIKPFIAPAPSAVAKVLVAKSGMLLSNLVPTAIEALLGFLLGNAAAILIAVAFVWKRTLEEAFFPVAVMINTIPVVAKAPILVLLLGNGMEPKIAIAALICFFPTLVNMTRGLRDVSPQQLELMRILSASPREVFVKLRLKNALPYLFSALKIAASTAVIGAIVGEWIGATKGIGALIIQATYNFDSPLLYATIVVGSVFSASFFGVICWAEHRFLKWNVRAA</sequence>
<feature type="transmembrane region" description="Helical" evidence="7">
    <location>
        <begin position="154"/>
        <end position="172"/>
    </location>
</feature>
<comment type="caution">
    <text evidence="9">The sequence shown here is derived from an EMBL/GenBank/DDBJ whole genome shotgun (WGS) entry which is preliminary data.</text>
</comment>
<dbReference type="Pfam" id="PF00528">
    <property type="entry name" value="BPD_transp_1"/>
    <property type="match status" value="1"/>
</dbReference>
<proteinExistence type="inferred from homology"/>
<evidence type="ECO:0000256" key="7">
    <source>
        <dbReference type="RuleBase" id="RU363032"/>
    </source>
</evidence>
<comment type="subcellular location">
    <subcellularLocation>
        <location evidence="1 7">Cell membrane</location>
        <topology evidence="1 7">Multi-pass membrane protein</topology>
    </subcellularLocation>
</comment>
<evidence type="ECO:0000256" key="2">
    <source>
        <dbReference type="ARBA" id="ARBA00022448"/>
    </source>
</evidence>
<dbReference type="AlphaFoldDB" id="A0A211ZTW7"/>
<evidence type="ECO:0000256" key="6">
    <source>
        <dbReference type="ARBA" id="ARBA00023136"/>
    </source>
</evidence>
<feature type="transmembrane region" description="Helical" evidence="7">
    <location>
        <begin position="208"/>
        <end position="231"/>
    </location>
</feature>